<protein>
    <submittedName>
        <fullName evidence="1">Uncharacterized protein</fullName>
    </submittedName>
</protein>
<gene>
    <name evidence="1" type="ORF">LCGC14_2826010</name>
</gene>
<comment type="caution">
    <text evidence="1">The sequence shown here is derived from an EMBL/GenBank/DDBJ whole genome shotgun (WGS) entry which is preliminary data.</text>
</comment>
<feature type="non-terminal residue" evidence="1">
    <location>
        <position position="99"/>
    </location>
</feature>
<evidence type="ECO:0000313" key="1">
    <source>
        <dbReference type="EMBL" id="KKK80185.1"/>
    </source>
</evidence>
<reference evidence="1" key="1">
    <citation type="journal article" date="2015" name="Nature">
        <title>Complex archaea that bridge the gap between prokaryotes and eukaryotes.</title>
        <authorList>
            <person name="Spang A."/>
            <person name="Saw J.H."/>
            <person name="Jorgensen S.L."/>
            <person name="Zaremba-Niedzwiedzka K."/>
            <person name="Martijn J."/>
            <person name="Lind A.E."/>
            <person name="van Eijk R."/>
            <person name="Schleper C."/>
            <person name="Guy L."/>
            <person name="Ettema T.J."/>
        </authorList>
    </citation>
    <scope>NUCLEOTIDE SEQUENCE</scope>
</reference>
<sequence length="99" mass="10730">METNEDAGVMVIDVDTTDAVEMAPVDPGEYKLQCIKAEGKGGVDKNGNDWTGISLLFDIPDVITAGLVNYMVFIPRDTGTAKQNAQGISRFDKFKRAFG</sequence>
<name>A0A0F8Z286_9ZZZZ</name>
<organism evidence="1">
    <name type="scientific">marine sediment metagenome</name>
    <dbReference type="NCBI Taxonomy" id="412755"/>
    <lineage>
        <taxon>unclassified sequences</taxon>
        <taxon>metagenomes</taxon>
        <taxon>ecological metagenomes</taxon>
    </lineage>
</organism>
<dbReference type="AlphaFoldDB" id="A0A0F8Z286"/>
<dbReference type="EMBL" id="LAZR01053700">
    <property type="protein sequence ID" value="KKK80185.1"/>
    <property type="molecule type" value="Genomic_DNA"/>
</dbReference>
<accession>A0A0F8Z286</accession>
<proteinExistence type="predicted"/>